<evidence type="ECO:0000313" key="3">
    <source>
        <dbReference type="EMBL" id="KAE8333181.1"/>
    </source>
</evidence>
<sequence length="129" mass="13754">MFALLICLAAGIKPIITSSSDRKLEIAQALGPPGVVGAINYRTYPNWEQEARQMTGGRGVDIVVDNVGPTAIKQTLSSLARRGLISFVGFLAGFKMDEQPDVLGPLLVKNAVLRFVISVPAQLLTTAAF</sequence>
<dbReference type="Proteomes" id="UP000325945">
    <property type="component" value="Unassembled WGS sequence"/>
</dbReference>
<dbReference type="InterPro" id="IPR036291">
    <property type="entry name" value="NAD(P)-bd_dom_sf"/>
</dbReference>
<accession>A0A5N6XIV2</accession>
<organism evidence="3 4">
    <name type="scientific">Aspergillus sergii</name>
    <dbReference type="NCBI Taxonomy" id="1034303"/>
    <lineage>
        <taxon>Eukaryota</taxon>
        <taxon>Fungi</taxon>
        <taxon>Dikarya</taxon>
        <taxon>Ascomycota</taxon>
        <taxon>Pezizomycotina</taxon>
        <taxon>Eurotiomycetes</taxon>
        <taxon>Eurotiomycetidae</taxon>
        <taxon>Eurotiales</taxon>
        <taxon>Aspergillaceae</taxon>
        <taxon>Aspergillus</taxon>
        <taxon>Aspergillus subgen. Circumdati</taxon>
    </lineage>
</organism>
<dbReference type="AlphaFoldDB" id="A0A5N6XIV2"/>
<keyword evidence="1" id="KW-0732">Signal</keyword>
<evidence type="ECO:0000256" key="1">
    <source>
        <dbReference type="SAM" id="SignalP"/>
    </source>
</evidence>
<reference evidence="4" key="1">
    <citation type="submission" date="2019-04" db="EMBL/GenBank/DDBJ databases">
        <title>Friends and foes A comparative genomics studyof 23 Aspergillus species from section Flavi.</title>
        <authorList>
            <consortium name="DOE Joint Genome Institute"/>
            <person name="Kjaerbolling I."/>
            <person name="Vesth T."/>
            <person name="Frisvad J.C."/>
            <person name="Nybo J.L."/>
            <person name="Theobald S."/>
            <person name="Kildgaard S."/>
            <person name="Isbrandt T."/>
            <person name="Kuo A."/>
            <person name="Sato A."/>
            <person name="Lyhne E.K."/>
            <person name="Kogle M.E."/>
            <person name="Wiebenga A."/>
            <person name="Kun R.S."/>
            <person name="Lubbers R.J."/>
            <person name="Makela M.R."/>
            <person name="Barry K."/>
            <person name="Chovatia M."/>
            <person name="Clum A."/>
            <person name="Daum C."/>
            <person name="Haridas S."/>
            <person name="He G."/>
            <person name="LaButti K."/>
            <person name="Lipzen A."/>
            <person name="Mondo S."/>
            <person name="Riley R."/>
            <person name="Salamov A."/>
            <person name="Simmons B.A."/>
            <person name="Magnuson J.K."/>
            <person name="Henrissat B."/>
            <person name="Mortensen U.H."/>
            <person name="Larsen T.O."/>
            <person name="Devries R.P."/>
            <person name="Grigoriev I.V."/>
            <person name="Machida M."/>
            <person name="Baker S.E."/>
            <person name="Andersen M.R."/>
        </authorList>
    </citation>
    <scope>NUCLEOTIDE SEQUENCE [LARGE SCALE GENOMIC DNA]</scope>
    <source>
        <strain evidence="4">CBS 130017</strain>
    </source>
</reference>
<dbReference type="InterPro" id="IPR052711">
    <property type="entry name" value="Zinc_ADH-like"/>
</dbReference>
<evidence type="ECO:0000313" key="4">
    <source>
        <dbReference type="Proteomes" id="UP000325945"/>
    </source>
</evidence>
<dbReference type="EMBL" id="ML741763">
    <property type="protein sequence ID" value="KAE8333181.1"/>
    <property type="molecule type" value="Genomic_DNA"/>
</dbReference>
<feature type="domain" description="Alcohol dehydrogenase-like C-terminal" evidence="2">
    <location>
        <begin position="2"/>
        <end position="111"/>
    </location>
</feature>
<evidence type="ECO:0000259" key="2">
    <source>
        <dbReference type="Pfam" id="PF00107"/>
    </source>
</evidence>
<gene>
    <name evidence="3" type="ORF">BDV39DRAFT_166476</name>
</gene>
<feature type="signal peptide" evidence="1">
    <location>
        <begin position="1"/>
        <end position="17"/>
    </location>
</feature>
<dbReference type="InterPro" id="IPR013149">
    <property type="entry name" value="ADH-like_C"/>
</dbReference>
<dbReference type="PANTHER" id="PTHR45033">
    <property type="match status" value="1"/>
</dbReference>
<dbReference type="PANTHER" id="PTHR45033:SF1">
    <property type="entry name" value="OXIDOREDUCTASE (EUROFUNG)"/>
    <property type="match status" value="1"/>
</dbReference>
<protein>
    <recommendedName>
        <fullName evidence="2">Alcohol dehydrogenase-like C-terminal domain-containing protein</fullName>
    </recommendedName>
</protein>
<feature type="chain" id="PRO_5024995275" description="Alcohol dehydrogenase-like C-terminal domain-containing protein" evidence="1">
    <location>
        <begin position="18"/>
        <end position="129"/>
    </location>
</feature>
<keyword evidence="4" id="KW-1185">Reference proteome</keyword>
<dbReference type="Gene3D" id="3.40.50.720">
    <property type="entry name" value="NAD(P)-binding Rossmann-like Domain"/>
    <property type="match status" value="1"/>
</dbReference>
<dbReference type="SUPFAM" id="SSF51735">
    <property type="entry name" value="NAD(P)-binding Rossmann-fold domains"/>
    <property type="match status" value="1"/>
</dbReference>
<name>A0A5N6XIV2_9EURO</name>
<dbReference type="Pfam" id="PF00107">
    <property type="entry name" value="ADH_zinc_N"/>
    <property type="match status" value="1"/>
</dbReference>
<proteinExistence type="predicted"/>